<dbReference type="InterPro" id="IPR024675">
    <property type="entry name" value="eIF3g_N"/>
</dbReference>
<dbReference type="Proteomes" id="UP000886595">
    <property type="component" value="Unassembled WGS sequence"/>
</dbReference>
<feature type="domain" description="Eukaryotic translation initiation factor 3 subunit G N-terminal" evidence="1">
    <location>
        <begin position="29"/>
        <end position="102"/>
    </location>
</feature>
<name>A0A8X7P0K3_BRACI</name>
<protein>
    <recommendedName>
        <fullName evidence="1">Eukaryotic translation initiation factor 3 subunit G N-terminal domain-containing protein</fullName>
    </recommendedName>
</protein>
<comment type="caution">
    <text evidence="2">The sequence shown here is derived from an EMBL/GenBank/DDBJ whole genome shotgun (WGS) entry which is preliminary data.</text>
</comment>
<gene>
    <name evidence="2" type="ORF">Bca52824_095979</name>
</gene>
<proteinExistence type="predicted"/>
<dbReference type="OrthoDB" id="1699438at2759"/>
<dbReference type="AlphaFoldDB" id="A0A8X7P0K3"/>
<evidence type="ECO:0000313" key="3">
    <source>
        <dbReference type="Proteomes" id="UP000886595"/>
    </source>
</evidence>
<organism evidence="2 3">
    <name type="scientific">Brassica carinata</name>
    <name type="common">Ethiopian mustard</name>
    <name type="synonym">Abyssinian cabbage</name>
    <dbReference type="NCBI Taxonomy" id="52824"/>
    <lineage>
        <taxon>Eukaryota</taxon>
        <taxon>Viridiplantae</taxon>
        <taxon>Streptophyta</taxon>
        <taxon>Embryophyta</taxon>
        <taxon>Tracheophyta</taxon>
        <taxon>Spermatophyta</taxon>
        <taxon>Magnoliopsida</taxon>
        <taxon>eudicotyledons</taxon>
        <taxon>Gunneridae</taxon>
        <taxon>Pentapetalae</taxon>
        <taxon>rosids</taxon>
        <taxon>malvids</taxon>
        <taxon>Brassicales</taxon>
        <taxon>Brassicaceae</taxon>
        <taxon>Brassiceae</taxon>
        <taxon>Brassica</taxon>
    </lineage>
</organism>
<keyword evidence="3" id="KW-1185">Reference proteome</keyword>
<accession>A0A8X7P0K3</accession>
<evidence type="ECO:0000313" key="2">
    <source>
        <dbReference type="EMBL" id="KAG2242182.1"/>
    </source>
</evidence>
<evidence type="ECO:0000259" key="1">
    <source>
        <dbReference type="Pfam" id="PF12353"/>
    </source>
</evidence>
<dbReference type="Pfam" id="PF12353">
    <property type="entry name" value="eIF3g"/>
    <property type="match status" value="1"/>
</dbReference>
<reference evidence="2 3" key="1">
    <citation type="submission" date="2020-02" db="EMBL/GenBank/DDBJ databases">
        <authorList>
            <person name="Ma Q."/>
            <person name="Huang Y."/>
            <person name="Song X."/>
            <person name="Pei D."/>
        </authorList>
    </citation>
    <scope>NUCLEOTIDE SEQUENCE [LARGE SCALE GENOMIC DNA]</scope>
    <source>
        <strain evidence="2">Sxm20200214</strain>
        <tissue evidence="2">Leaf</tissue>
    </source>
</reference>
<sequence length="110" mass="12569">MDSIQRTNDFQWGDIGEDDDLDFLLPPRQVIGPDDNGIKKVIEYRFSDEGKRIKVTTTTRVQKRVLSQRAVERLSWPKFGDAAREDAGLHLTVRSTEDILLIAPGKILKF</sequence>
<dbReference type="EMBL" id="JAAMPC010000604">
    <property type="protein sequence ID" value="KAG2242182.1"/>
    <property type="molecule type" value="Genomic_DNA"/>
</dbReference>